<dbReference type="OrthoDB" id="8682861at2"/>
<dbReference type="InterPro" id="IPR042100">
    <property type="entry name" value="Bug_dom1"/>
</dbReference>
<dbReference type="CDD" id="cd07012">
    <property type="entry name" value="PBP2_Bug_TTT"/>
    <property type="match status" value="1"/>
</dbReference>
<sequence>MKSRLLASLLACLAFGLAQAETFPSRTISFIVPYAPGGPSDVVARALGQEVAKAAGQSVVVENRPGGGTVIGTQAMLAQPADGQTINLAAASFVVVPHLLPKSPYDAARDVAPVTLLFSNPHVLVVSPKVAATDLKSFIEWAKSHKGQASYSSFGVGSSGHLGFERFKSAAGIDLLHVPYKGAAPAATAVLSGEVEASFADVGAVMPYIKTGKLRAIAVAGEHRSEALPNVPTFAEAGMPGFVSQTWVGLITKAGVAPDRIERLNRLFADALAQPSVKTLLLQFGLEARPGTPAAFADFMAQEDKANAEIIRAANITLE</sequence>
<gene>
    <name evidence="3" type="ORF">BBN53_02830</name>
    <name evidence="4" type="ORF">ERS370011_03005</name>
</gene>
<evidence type="ECO:0000256" key="1">
    <source>
        <dbReference type="ARBA" id="ARBA00006987"/>
    </source>
</evidence>
<reference evidence="4 5" key="1">
    <citation type="submission" date="2015-09" db="EMBL/GenBank/DDBJ databases">
        <authorList>
            <person name="Jackson K.R."/>
            <person name="Lunt B.L."/>
            <person name="Fisher J.N.B."/>
            <person name="Gardner A.V."/>
            <person name="Bailey M.E."/>
            <person name="Deus L.M."/>
            <person name="Earl A.S."/>
            <person name="Gibby P.D."/>
            <person name="Hartmann K.A."/>
            <person name="Liu J.E."/>
            <person name="Manci A.M."/>
            <person name="Nielsen D.A."/>
            <person name="Solomon M.B."/>
            <person name="Breakwell D.P."/>
            <person name="Burnett S.H."/>
            <person name="Grose J.H."/>
        </authorList>
    </citation>
    <scope>NUCLEOTIDE SEQUENCE [LARGE SCALE GENOMIC DNA]</scope>
    <source>
        <strain evidence="4 5">2789STDY5608636</strain>
    </source>
</reference>
<accession>A0A0J6BVZ3</accession>
<dbReference type="Gene3D" id="3.40.190.10">
    <property type="entry name" value="Periplasmic binding protein-like II"/>
    <property type="match status" value="1"/>
</dbReference>
<keyword evidence="4" id="KW-0456">Lyase</keyword>
<keyword evidence="2" id="KW-0732">Signal</keyword>
<dbReference type="EMBL" id="CP016440">
    <property type="protein sequence ID" value="ANY14921.1"/>
    <property type="molecule type" value="Genomic_DNA"/>
</dbReference>
<dbReference type="Pfam" id="PF03401">
    <property type="entry name" value="TctC"/>
    <property type="match status" value="1"/>
</dbReference>
<dbReference type="EMBL" id="CYTV01000008">
    <property type="protein sequence ID" value="CUI94817.1"/>
    <property type="molecule type" value="Genomic_DNA"/>
</dbReference>
<evidence type="ECO:0000313" key="3">
    <source>
        <dbReference type="EMBL" id="ANY14921.1"/>
    </source>
</evidence>
<dbReference type="KEGG" id="bpdz:BBN53_02830"/>
<dbReference type="PANTHER" id="PTHR42928:SF5">
    <property type="entry name" value="BLR1237 PROTEIN"/>
    <property type="match status" value="1"/>
</dbReference>
<dbReference type="PIRSF" id="PIRSF017082">
    <property type="entry name" value="YflP"/>
    <property type="match status" value="1"/>
</dbReference>
<accession>A0A0M7GG15</accession>
<feature type="signal peptide" evidence="2">
    <location>
        <begin position="1"/>
        <end position="20"/>
    </location>
</feature>
<keyword evidence="6" id="KW-1185">Reference proteome</keyword>
<proteinExistence type="inferred from homology"/>
<dbReference type="Gene3D" id="3.40.190.150">
    <property type="entry name" value="Bordetella uptake gene, domain 1"/>
    <property type="match status" value="1"/>
</dbReference>
<dbReference type="PANTHER" id="PTHR42928">
    <property type="entry name" value="TRICARBOXYLATE-BINDING PROTEIN"/>
    <property type="match status" value="1"/>
</dbReference>
<organism evidence="4 5">
    <name type="scientific">Bordetella pseudohinzii</name>
    <dbReference type="NCBI Taxonomy" id="1331258"/>
    <lineage>
        <taxon>Bacteria</taxon>
        <taxon>Pseudomonadati</taxon>
        <taxon>Pseudomonadota</taxon>
        <taxon>Betaproteobacteria</taxon>
        <taxon>Burkholderiales</taxon>
        <taxon>Alcaligenaceae</taxon>
        <taxon>Bordetella</taxon>
    </lineage>
</organism>
<reference evidence="3 6" key="2">
    <citation type="submission" date="2016-07" db="EMBL/GenBank/DDBJ databases">
        <title>Complete genome sequences of Bordetella pseudohinzii.</title>
        <authorList>
            <person name="Spilker T."/>
            <person name="Darrah R."/>
            <person name="LiPuma J.J."/>
        </authorList>
    </citation>
    <scope>NUCLEOTIDE SEQUENCE [LARGE SCALE GENOMIC DNA]</scope>
    <source>
        <strain evidence="3 6">HI4681</strain>
    </source>
</reference>
<dbReference type="Proteomes" id="UP000092950">
    <property type="component" value="Chromosome"/>
</dbReference>
<protein>
    <submittedName>
        <fullName evidence="4">Argininosuccinate lyase</fullName>
    </submittedName>
</protein>
<dbReference type="SUPFAM" id="SSF53850">
    <property type="entry name" value="Periplasmic binding protein-like II"/>
    <property type="match status" value="1"/>
</dbReference>
<name>A0A0J6BVZ3_9BORD</name>
<dbReference type="RefSeq" id="WP_043209780.1">
    <property type="nucleotide sequence ID" value="NZ_CAJGUP010000080.1"/>
</dbReference>
<evidence type="ECO:0000313" key="5">
    <source>
        <dbReference type="Proteomes" id="UP000053096"/>
    </source>
</evidence>
<dbReference type="InterPro" id="IPR005064">
    <property type="entry name" value="BUG"/>
</dbReference>
<feature type="chain" id="PRO_5005268152" evidence="2">
    <location>
        <begin position="21"/>
        <end position="319"/>
    </location>
</feature>
<evidence type="ECO:0000313" key="4">
    <source>
        <dbReference type="EMBL" id="CUI94817.1"/>
    </source>
</evidence>
<dbReference type="Proteomes" id="UP000053096">
    <property type="component" value="Unassembled WGS sequence"/>
</dbReference>
<dbReference type="GO" id="GO:0016829">
    <property type="term" value="F:lyase activity"/>
    <property type="evidence" value="ECO:0007669"/>
    <property type="project" value="UniProtKB-KW"/>
</dbReference>
<evidence type="ECO:0000313" key="6">
    <source>
        <dbReference type="Proteomes" id="UP000092950"/>
    </source>
</evidence>
<evidence type="ECO:0000256" key="2">
    <source>
        <dbReference type="SAM" id="SignalP"/>
    </source>
</evidence>
<comment type="similarity">
    <text evidence="1">Belongs to the UPF0065 (bug) family.</text>
</comment>
<dbReference type="AlphaFoldDB" id="A0A0J6BVZ3"/>